<dbReference type="Pfam" id="PF00006">
    <property type="entry name" value="ATP-synt_ab"/>
    <property type="match status" value="1"/>
</dbReference>
<dbReference type="EMBL" id="PYUC01000014">
    <property type="protein sequence ID" value="PTB18027.1"/>
    <property type="molecule type" value="Genomic_DNA"/>
</dbReference>
<dbReference type="InterPro" id="IPR027417">
    <property type="entry name" value="P-loop_NTPase"/>
</dbReference>
<dbReference type="InterPro" id="IPR000194">
    <property type="entry name" value="ATPase_F1/V1/A1_a/bsu_nucl-bd"/>
</dbReference>
<keyword evidence="9" id="KW-1005">Bacterial flagellum biogenesis</keyword>
<dbReference type="Proteomes" id="UP000240638">
    <property type="component" value="Unassembled WGS sequence"/>
</dbReference>
<dbReference type="AlphaFoldDB" id="A0A2T3XNI4"/>
<dbReference type="GO" id="GO:0046933">
    <property type="term" value="F:proton-transporting ATP synthase activity, rotational mechanism"/>
    <property type="evidence" value="ECO:0007669"/>
    <property type="project" value="TreeGrafter"/>
</dbReference>
<keyword evidence="11" id="KW-0653">Protein transport</keyword>
<keyword evidence="15" id="KW-0066">ATP synthesis</keyword>
<proteinExistence type="inferred from homology"/>
<comment type="similarity">
    <text evidence="2">Belongs to the ATPase alpha/beta chains family.</text>
</comment>
<dbReference type="InterPro" id="IPR040627">
    <property type="entry name" value="T3SS_ATPase_C"/>
</dbReference>
<keyword evidence="6" id="KW-0963">Cytoplasm</keyword>
<dbReference type="SUPFAM" id="SSF52540">
    <property type="entry name" value="P-loop containing nucleoside triphosphate hydrolases"/>
    <property type="match status" value="1"/>
</dbReference>
<dbReference type="CDD" id="cd18114">
    <property type="entry name" value="ATP-synt_flagellum-secretory_path_III_C"/>
    <property type="match status" value="1"/>
</dbReference>
<evidence type="ECO:0000256" key="4">
    <source>
        <dbReference type="ARBA" id="ARBA00020580"/>
    </source>
</evidence>
<evidence type="ECO:0000256" key="2">
    <source>
        <dbReference type="ARBA" id="ARBA00008936"/>
    </source>
</evidence>
<dbReference type="InterPro" id="IPR020003">
    <property type="entry name" value="ATPase_a/bsu_AS"/>
</dbReference>
<keyword evidence="10" id="KW-0067">ATP-binding</keyword>
<evidence type="ECO:0000256" key="14">
    <source>
        <dbReference type="ARBA" id="ARBA00023225"/>
    </source>
</evidence>
<evidence type="ECO:0000256" key="1">
    <source>
        <dbReference type="ARBA" id="ARBA00004496"/>
    </source>
</evidence>
<dbReference type="PANTHER" id="PTHR15184">
    <property type="entry name" value="ATP SYNTHASE"/>
    <property type="match status" value="1"/>
</dbReference>
<name>A0A2T3XNI4_9BURK</name>
<dbReference type="InterPro" id="IPR003593">
    <property type="entry name" value="AAA+_ATPase"/>
</dbReference>
<gene>
    <name evidence="18" type="primary">fliI</name>
    <name evidence="18" type="ORF">C9I57_24630</name>
</gene>
<accession>A0A2T3XNI4</accession>
<dbReference type="InterPro" id="IPR020005">
    <property type="entry name" value="FliI_clade1"/>
</dbReference>
<evidence type="ECO:0000259" key="17">
    <source>
        <dbReference type="SMART" id="SM00382"/>
    </source>
</evidence>
<evidence type="ECO:0000313" key="19">
    <source>
        <dbReference type="Proteomes" id="UP000240638"/>
    </source>
</evidence>
<evidence type="ECO:0000256" key="12">
    <source>
        <dbReference type="ARBA" id="ARBA00022967"/>
    </source>
</evidence>
<dbReference type="GO" id="GO:0030257">
    <property type="term" value="C:type III protein secretion system complex"/>
    <property type="evidence" value="ECO:0007669"/>
    <property type="project" value="InterPro"/>
</dbReference>
<dbReference type="GO" id="GO:0005737">
    <property type="term" value="C:cytoplasm"/>
    <property type="evidence" value="ECO:0007669"/>
    <property type="project" value="UniProtKB-SubCell"/>
</dbReference>
<keyword evidence="18" id="KW-0969">Cilium</keyword>
<dbReference type="PROSITE" id="PS00152">
    <property type="entry name" value="ATPASE_ALPHA_BETA"/>
    <property type="match status" value="1"/>
</dbReference>
<evidence type="ECO:0000256" key="7">
    <source>
        <dbReference type="ARBA" id="ARBA00022741"/>
    </source>
</evidence>
<dbReference type="GO" id="GO:0044780">
    <property type="term" value="P:bacterial-type flagellum assembly"/>
    <property type="evidence" value="ECO:0007669"/>
    <property type="project" value="InterPro"/>
</dbReference>
<evidence type="ECO:0000256" key="10">
    <source>
        <dbReference type="ARBA" id="ARBA00022840"/>
    </source>
</evidence>
<dbReference type="FunFam" id="3.40.50.12240:FF:000002">
    <property type="entry name" value="Flagellum-specific ATP synthase FliI"/>
    <property type="match status" value="1"/>
</dbReference>
<keyword evidence="18" id="KW-0966">Cell projection</keyword>
<organism evidence="18 19">
    <name type="scientific">Trinickia symbiotica</name>
    <dbReference type="NCBI Taxonomy" id="863227"/>
    <lineage>
        <taxon>Bacteria</taxon>
        <taxon>Pseudomonadati</taxon>
        <taxon>Pseudomonadota</taxon>
        <taxon>Betaproteobacteria</taxon>
        <taxon>Burkholderiales</taxon>
        <taxon>Burkholderiaceae</taxon>
        <taxon>Trinickia</taxon>
    </lineage>
</organism>
<evidence type="ECO:0000256" key="9">
    <source>
        <dbReference type="ARBA" id="ARBA00022795"/>
    </source>
</evidence>
<dbReference type="GO" id="GO:0016887">
    <property type="term" value="F:ATP hydrolysis activity"/>
    <property type="evidence" value="ECO:0007669"/>
    <property type="project" value="InterPro"/>
</dbReference>
<keyword evidence="13" id="KW-0406">Ion transport</keyword>
<dbReference type="CDD" id="cd18117">
    <property type="entry name" value="ATP-synt_flagellum-secretory_path_III_N"/>
    <property type="match status" value="1"/>
</dbReference>
<protein>
    <recommendedName>
        <fullName evidence="4">Flagellum-specific ATP synthase</fullName>
        <ecNumber evidence="3">7.1.2.2</ecNumber>
    </recommendedName>
</protein>
<evidence type="ECO:0000256" key="6">
    <source>
        <dbReference type="ARBA" id="ARBA00022490"/>
    </source>
</evidence>
<evidence type="ECO:0000313" key="18">
    <source>
        <dbReference type="EMBL" id="PTB18027.1"/>
    </source>
</evidence>
<dbReference type="GO" id="GO:0071973">
    <property type="term" value="P:bacterial-type flagellum-dependent cell motility"/>
    <property type="evidence" value="ECO:0007669"/>
    <property type="project" value="InterPro"/>
</dbReference>
<keyword evidence="18" id="KW-0282">Flagellum</keyword>
<keyword evidence="14" id="KW-1006">Bacterial flagellum protein export</keyword>
<dbReference type="CDD" id="cd01136">
    <property type="entry name" value="ATPase_flagellum-secretory_path_III"/>
    <property type="match status" value="1"/>
</dbReference>
<comment type="subcellular location">
    <subcellularLocation>
        <location evidence="1">Cytoplasm</location>
    </subcellularLocation>
</comment>
<sequence>MVTARTAAPSLRMPLSAPDPALAGNPHLAAWRARLNAAGERNALARPLSSCGRLTRAAGLVLEAVGLRLGVGAECMIELPPGSSLPMAEAEVVGFAADRLFLMPTTEVAGLLPGARVFPRESAPVADPLAGAKRLPVGWGMLGRVVDASGRPLDGFGELEAGADAPLSSPSINPLQREPIQQVLDVGVRAINALLTVGRGQRMGLFAGSGVGKSVLLGTMARYTSAEVIVIGLIGERGREVKEFIEQILGSDGLARSVVVAAPADVSPLLRMQGAAYATSLAEYFRDQGKHVLLLMDSLTRYAMAQREIALAIGEPPATKGYPPSVFAKLPALVERTGNGPAGGGSITAFYTVLTEGDDQQDPIADAARAILDGHIVLSRALAESGHYPAIDIEASISRAMTALIDDRHLERVRMFKQLLSRYQRNRDLINVGAYSSGRDALLDRAIALYPRMEAFLQQGYRECAPFAPSLELLGALFE</sequence>
<dbReference type="NCBIfam" id="TIGR01026">
    <property type="entry name" value="fliI_yscN"/>
    <property type="match status" value="1"/>
</dbReference>
<dbReference type="Pfam" id="PF18269">
    <property type="entry name" value="T3SS_ATPase_C"/>
    <property type="match status" value="1"/>
</dbReference>
<evidence type="ECO:0000256" key="3">
    <source>
        <dbReference type="ARBA" id="ARBA00012473"/>
    </source>
</evidence>
<dbReference type="NCBIfam" id="TIGR03496">
    <property type="entry name" value="FliI_clade1"/>
    <property type="match status" value="1"/>
</dbReference>
<comment type="caution">
    <text evidence="18">The sequence shown here is derived from an EMBL/GenBank/DDBJ whole genome shotgun (WGS) entry which is preliminary data.</text>
</comment>
<keyword evidence="5" id="KW-0813">Transport</keyword>
<dbReference type="GO" id="GO:0008564">
    <property type="term" value="F:protein-exporting ATPase activity"/>
    <property type="evidence" value="ECO:0007669"/>
    <property type="project" value="UniProtKB-EC"/>
</dbReference>
<dbReference type="SMART" id="SM00382">
    <property type="entry name" value="AAA"/>
    <property type="match status" value="1"/>
</dbReference>
<keyword evidence="8" id="KW-0375">Hydrogen ion transport</keyword>
<evidence type="ECO:0000256" key="13">
    <source>
        <dbReference type="ARBA" id="ARBA00023065"/>
    </source>
</evidence>
<keyword evidence="12" id="KW-1278">Translocase</keyword>
<evidence type="ECO:0000256" key="16">
    <source>
        <dbReference type="ARBA" id="ARBA00034006"/>
    </source>
</evidence>
<comment type="catalytic activity">
    <reaction evidence="16">
        <text>ATP + H2O + cellular proteinSide 1 = ADP + phosphate + cellular proteinSide 2.</text>
        <dbReference type="EC" id="7.4.2.8"/>
    </reaction>
</comment>
<feature type="domain" description="AAA+ ATPase" evidence="17">
    <location>
        <begin position="199"/>
        <end position="382"/>
    </location>
</feature>
<evidence type="ECO:0000256" key="5">
    <source>
        <dbReference type="ARBA" id="ARBA00022448"/>
    </source>
</evidence>
<dbReference type="GO" id="GO:0005524">
    <property type="term" value="F:ATP binding"/>
    <property type="evidence" value="ECO:0007669"/>
    <property type="project" value="UniProtKB-KW"/>
</dbReference>
<dbReference type="InterPro" id="IPR005714">
    <property type="entry name" value="ATPase_T3SS_FliI/YscN"/>
</dbReference>
<dbReference type="EC" id="7.1.2.2" evidence="3"/>
<dbReference type="InterPro" id="IPR050053">
    <property type="entry name" value="ATPase_alpha/beta_chains"/>
</dbReference>
<dbReference type="GO" id="GO:0030254">
    <property type="term" value="P:protein secretion by the type III secretion system"/>
    <property type="evidence" value="ECO:0007669"/>
    <property type="project" value="InterPro"/>
</dbReference>
<evidence type="ECO:0000256" key="15">
    <source>
        <dbReference type="ARBA" id="ARBA00023310"/>
    </source>
</evidence>
<keyword evidence="7" id="KW-0547">Nucleotide-binding</keyword>
<evidence type="ECO:0000256" key="11">
    <source>
        <dbReference type="ARBA" id="ARBA00022927"/>
    </source>
</evidence>
<dbReference type="Gene3D" id="3.40.50.12240">
    <property type="match status" value="1"/>
</dbReference>
<reference evidence="18 19" key="1">
    <citation type="submission" date="2018-03" db="EMBL/GenBank/DDBJ databases">
        <title>Whole genome analyses suggest that Burkholderia sensu lato contains two further novel genera in the rhizoxinica-symbiotica group Mycetohabitans gen. nov., and Trinickia gen. nov.: implications for the evolution of diazotrophy and nodulation in the Burkholderiaceae.</title>
        <authorList>
            <person name="Estrada De Los Santos P."/>
            <person name="Palmer M."/>
            <person name="Chavez-Ramirez B."/>
            <person name="Steenkamp E.T."/>
            <person name="Hirsch A.M."/>
            <person name="Manyaka P."/>
            <person name="Maluk M."/>
            <person name="Lafos M."/>
            <person name="Crook M."/>
            <person name="Gross E."/>
            <person name="Simon M.F."/>
            <person name="Bueno Dos Reis Junior F."/>
            <person name="Poole P.S."/>
            <person name="Venter S.N."/>
            <person name="James E.K."/>
        </authorList>
    </citation>
    <scope>NUCLEOTIDE SEQUENCE [LARGE SCALE GENOMIC DNA]</scope>
    <source>
        <strain evidence="18 19">JPY-366</strain>
    </source>
</reference>
<evidence type="ECO:0000256" key="8">
    <source>
        <dbReference type="ARBA" id="ARBA00022781"/>
    </source>
</evidence>
<dbReference type="PANTHER" id="PTHR15184:SF81">
    <property type="entry name" value="FLAGELLUM-SPECIFIC ATP SYNTHASE"/>
    <property type="match status" value="1"/>
</dbReference>